<accession>A0AAW8LB25</accession>
<name>A0AAW8LB25_9ACTO</name>
<reference evidence="1" key="1">
    <citation type="submission" date="2022-06" db="EMBL/GenBank/DDBJ databases">
        <title>Draft Genome Sequences of Three Actinomyces oris Strains, Isolated from Healthy Human Feces.</title>
        <authorList>
            <person name="Ye Y."/>
            <person name="Liu C."/>
            <person name="Zhao J."/>
            <person name="Xu J."/>
            <person name="Huang H."/>
            <person name="Wang B."/>
            <person name="Wei J."/>
            <person name="Jing X."/>
        </authorList>
    </citation>
    <scope>NUCLEOTIDE SEQUENCE</scope>
    <source>
        <strain evidence="1">CNGBCC1803727</strain>
    </source>
</reference>
<evidence type="ECO:0000313" key="1">
    <source>
        <dbReference type="EMBL" id="MDR0177099.1"/>
    </source>
</evidence>
<sequence>MSNQFSPGLMMVPYSMDRVELRRGVWNTESTILEDDEATGTLWPTLDLLSQGAEHSEILSRVPGLTRTALEDVVTQLTALGALISPDQDTSDGWQPRPVWVVSDDTDLADLTRQFLVDEGLDVTVVSDDTKPPASFFTGLRLDQSADELLMEEQALEIVSAMHPAAQPQPVLVVVLAQNNPAMLRALDLLARRAGLAWLHAVIDGPALYVGPFIIPGLTASYRTFEQRVSMNLRERQGYLSWMRSAADQVQAGRPEVAVSTRALLAAHVAHETTSIARGGLSTTRNKVLSIYLPTMEIAFNDVLPMAKFDGTSQFAAASDLYYDIREWISEGGR</sequence>
<dbReference type="EMBL" id="JAMZMF010000004">
    <property type="protein sequence ID" value="MDR0177099.1"/>
    <property type="molecule type" value="Genomic_DNA"/>
</dbReference>
<protein>
    <submittedName>
        <fullName evidence="1">Uncharacterized protein</fullName>
    </submittedName>
</protein>
<gene>
    <name evidence="1" type="ORF">RF687_03965</name>
</gene>
<proteinExistence type="predicted"/>
<evidence type="ECO:0000313" key="2">
    <source>
        <dbReference type="Proteomes" id="UP001230065"/>
    </source>
</evidence>
<dbReference type="RefSeq" id="WP_308679320.1">
    <property type="nucleotide sequence ID" value="NZ_JAMZMF010000004.1"/>
</dbReference>
<dbReference type="AlphaFoldDB" id="A0AAW8LB25"/>
<dbReference type="Proteomes" id="UP001230065">
    <property type="component" value="Unassembled WGS sequence"/>
</dbReference>
<organism evidence="1 2">
    <name type="scientific">Actinomyces oris</name>
    <dbReference type="NCBI Taxonomy" id="544580"/>
    <lineage>
        <taxon>Bacteria</taxon>
        <taxon>Bacillati</taxon>
        <taxon>Actinomycetota</taxon>
        <taxon>Actinomycetes</taxon>
        <taxon>Actinomycetales</taxon>
        <taxon>Actinomycetaceae</taxon>
        <taxon>Actinomyces</taxon>
    </lineage>
</organism>
<comment type="caution">
    <text evidence="1">The sequence shown here is derived from an EMBL/GenBank/DDBJ whole genome shotgun (WGS) entry which is preliminary data.</text>
</comment>
<dbReference type="Gene3D" id="3.40.50.720">
    <property type="entry name" value="NAD(P)-binding Rossmann-like Domain"/>
    <property type="match status" value="1"/>
</dbReference>